<evidence type="ECO:0000256" key="3">
    <source>
        <dbReference type="ARBA" id="ARBA00022989"/>
    </source>
</evidence>
<feature type="transmembrane region" description="Helical" evidence="5">
    <location>
        <begin position="246"/>
        <end position="268"/>
    </location>
</feature>
<feature type="transmembrane region" description="Helical" evidence="5">
    <location>
        <begin position="186"/>
        <end position="208"/>
    </location>
</feature>
<sequence>MSAYVIALSSGPALGPVMSGFAVPVLGWRFSMWEILMASGVVMLMLVFLPETSHANILYRRAQRLQQADPQNRHHTCAAQQQHAHLSFYDMMKEYLLIPMRITLLDPAILFVNIYAMLVYGIYYSFFEVFPLVYQDIYGFSTGEESIFFIAIAVGALLAALFYNIYIRRVYTPKVESGGFAKPEDVLKPAMLTAFGTPIALFLFGWAARASVHWIVPTLGIVIYPASISIVVQCIFLYLPACHPKYAASVFAATDFTRSAFACAAVLFSRPMFLSLGVGGGCSLLAGLTILCIFGIFGLYNFGEKLRQRSKFH</sequence>
<evidence type="ECO:0000256" key="4">
    <source>
        <dbReference type="ARBA" id="ARBA00023136"/>
    </source>
</evidence>
<comment type="subcellular location">
    <subcellularLocation>
        <location evidence="1">Membrane</location>
        <topology evidence="1">Multi-pass membrane protein</topology>
    </subcellularLocation>
</comment>
<dbReference type="PANTHER" id="PTHR23502:SF23">
    <property type="entry name" value="FLUCONAZOLE RESISTANCE PROTEIN 1"/>
    <property type="match status" value="1"/>
</dbReference>
<feature type="transmembrane region" description="Helical" evidence="5">
    <location>
        <begin position="214"/>
        <end position="239"/>
    </location>
</feature>
<evidence type="ECO:0000256" key="1">
    <source>
        <dbReference type="ARBA" id="ARBA00004141"/>
    </source>
</evidence>
<dbReference type="InterPro" id="IPR036259">
    <property type="entry name" value="MFS_trans_sf"/>
</dbReference>
<feature type="transmembrane region" description="Helical" evidence="5">
    <location>
        <begin position="102"/>
        <end position="126"/>
    </location>
</feature>
<gene>
    <name evidence="6" type="ORF">BDV36DRAFT_277272</name>
</gene>
<dbReference type="Gene3D" id="1.20.1250.20">
    <property type="entry name" value="MFS general substrate transporter like domains"/>
    <property type="match status" value="1"/>
</dbReference>
<accession>A0ABQ6W0D2</accession>
<evidence type="ECO:0000313" key="7">
    <source>
        <dbReference type="Proteomes" id="UP000325395"/>
    </source>
</evidence>
<reference evidence="6 7" key="1">
    <citation type="submission" date="2019-04" db="EMBL/GenBank/DDBJ databases">
        <authorList>
            <consortium name="DOE Joint Genome Institute"/>
            <person name="Mondo S."/>
            <person name="Kjaerbolling I."/>
            <person name="Vesth T."/>
            <person name="Frisvad J.C."/>
            <person name="Nybo J.L."/>
            <person name="Theobald S."/>
            <person name="Kildgaard S."/>
            <person name="Isbrandt T."/>
            <person name="Kuo A."/>
            <person name="Sato A."/>
            <person name="Lyhne E.K."/>
            <person name="Kogle M.E."/>
            <person name="Wiebenga A."/>
            <person name="Kun R.S."/>
            <person name="Lubbers R.J."/>
            <person name="Makela M.R."/>
            <person name="Barry K."/>
            <person name="Chovatia M."/>
            <person name="Clum A."/>
            <person name="Daum C."/>
            <person name="Haridas S."/>
            <person name="He G."/>
            <person name="LaButti K."/>
            <person name="Lipzen A."/>
            <person name="Riley R."/>
            <person name="Salamov A."/>
            <person name="Simmons B.A."/>
            <person name="Magnuson J.K."/>
            <person name="Henrissat B."/>
            <person name="Mortensen U.H."/>
            <person name="Larsen T.O."/>
            <person name="Devries R.P."/>
            <person name="Grigoriev I.V."/>
            <person name="Machida M."/>
            <person name="Baker S.E."/>
            <person name="Andersen M.R."/>
            <person name="Cantor M.N."/>
            <person name="Hua S.X."/>
        </authorList>
    </citation>
    <scope>NUCLEOTIDE SEQUENCE [LARGE SCALE GENOMIC DNA]</scope>
    <source>
        <strain evidence="6 7">CBS 117616</strain>
    </source>
</reference>
<dbReference type="InterPro" id="IPR011701">
    <property type="entry name" value="MFS"/>
</dbReference>
<dbReference type="SUPFAM" id="SSF103473">
    <property type="entry name" value="MFS general substrate transporter"/>
    <property type="match status" value="1"/>
</dbReference>
<dbReference type="PANTHER" id="PTHR23502">
    <property type="entry name" value="MAJOR FACILITATOR SUPERFAMILY"/>
    <property type="match status" value="1"/>
</dbReference>
<feature type="transmembrane region" description="Helical" evidence="5">
    <location>
        <begin position="274"/>
        <end position="302"/>
    </location>
</feature>
<name>A0ABQ6W0D2_9EURO</name>
<dbReference type="EMBL" id="ML735927">
    <property type="protein sequence ID" value="KAE8410610.1"/>
    <property type="molecule type" value="Genomic_DNA"/>
</dbReference>
<feature type="transmembrane region" description="Helical" evidence="5">
    <location>
        <begin position="146"/>
        <end position="166"/>
    </location>
</feature>
<evidence type="ECO:0000256" key="2">
    <source>
        <dbReference type="ARBA" id="ARBA00022692"/>
    </source>
</evidence>
<feature type="transmembrane region" description="Helical" evidence="5">
    <location>
        <begin position="32"/>
        <end position="50"/>
    </location>
</feature>
<protein>
    <submittedName>
        <fullName evidence="6">Major facilitator superfamily domain-containing protein</fullName>
    </submittedName>
</protein>
<keyword evidence="4 5" id="KW-0472">Membrane</keyword>
<dbReference type="Proteomes" id="UP000325395">
    <property type="component" value="Unassembled WGS sequence"/>
</dbReference>
<keyword evidence="3 5" id="KW-1133">Transmembrane helix</keyword>
<dbReference type="Pfam" id="PF07690">
    <property type="entry name" value="MFS_1"/>
    <property type="match status" value="1"/>
</dbReference>
<proteinExistence type="predicted"/>
<organism evidence="6 7">
    <name type="scientific">Aspergillus pseudocaelatus</name>
    <dbReference type="NCBI Taxonomy" id="1825620"/>
    <lineage>
        <taxon>Eukaryota</taxon>
        <taxon>Fungi</taxon>
        <taxon>Dikarya</taxon>
        <taxon>Ascomycota</taxon>
        <taxon>Pezizomycotina</taxon>
        <taxon>Eurotiomycetes</taxon>
        <taxon>Eurotiomycetidae</taxon>
        <taxon>Eurotiales</taxon>
        <taxon>Aspergillaceae</taxon>
        <taxon>Aspergillus</taxon>
        <taxon>Aspergillus subgen. Circumdati</taxon>
    </lineage>
</organism>
<keyword evidence="7" id="KW-1185">Reference proteome</keyword>
<evidence type="ECO:0000256" key="5">
    <source>
        <dbReference type="SAM" id="Phobius"/>
    </source>
</evidence>
<evidence type="ECO:0000313" key="6">
    <source>
        <dbReference type="EMBL" id="KAE8410610.1"/>
    </source>
</evidence>
<keyword evidence="2 5" id="KW-0812">Transmembrane</keyword>